<organism evidence="1 2">
    <name type="scientific">Orchesella dallaii</name>
    <dbReference type="NCBI Taxonomy" id="48710"/>
    <lineage>
        <taxon>Eukaryota</taxon>
        <taxon>Metazoa</taxon>
        <taxon>Ecdysozoa</taxon>
        <taxon>Arthropoda</taxon>
        <taxon>Hexapoda</taxon>
        <taxon>Collembola</taxon>
        <taxon>Entomobryomorpha</taxon>
        <taxon>Entomobryoidea</taxon>
        <taxon>Orchesellidae</taxon>
        <taxon>Orchesellinae</taxon>
        <taxon>Orchesella</taxon>
    </lineage>
</organism>
<evidence type="ECO:0000313" key="2">
    <source>
        <dbReference type="Proteomes" id="UP001642540"/>
    </source>
</evidence>
<gene>
    <name evidence="1" type="ORF">ODALV1_LOCUS4308</name>
</gene>
<reference evidence="1 2" key="1">
    <citation type="submission" date="2024-08" db="EMBL/GenBank/DDBJ databases">
        <authorList>
            <person name="Cucini C."/>
            <person name="Frati F."/>
        </authorList>
    </citation>
    <scope>NUCLEOTIDE SEQUENCE [LARGE SCALE GENOMIC DNA]</scope>
</reference>
<protein>
    <submittedName>
        <fullName evidence="1">Uncharacterized protein</fullName>
    </submittedName>
</protein>
<sequence>MAPTARTHYPRQCKYQTSVQVGETRTSIKRSNTERRKNLIREFLQIFLQKSHMYAAYGTEPWIDSLLHFMNERPSYGLAPVDVKIWIGNENFFNTEVISILGRQARHGISRVEIRRECVGETCDVPPVQPHPDHRDIVPEEIQSTQRDVIPVQIQSTQQDIIPGDIQSTQPDVISWEIQSTQLDIIPGEFLSNEPEHGVETEIVPEAIPLSADPHEIEPEVEPTREPMVVVHYDFVAPLPPPLRGSYSDTVVILRELQDSWTRTCEILDDLKLRGHPGIYMDQFYHIEQLMKNLAKELFDKQVNSFTSQ</sequence>
<dbReference type="EMBL" id="CAXLJM020000013">
    <property type="protein sequence ID" value="CAL8079200.1"/>
    <property type="molecule type" value="Genomic_DNA"/>
</dbReference>
<keyword evidence="2" id="KW-1185">Reference proteome</keyword>
<accession>A0ABP1PXL1</accession>
<dbReference type="Proteomes" id="UP001642540">
    <property type="component" value="Unassembled WGS sequence"/>
</dbReference>
<proteinExistence type="predicted"/>
<name>A0ABP1PXL1_9HEXA</name>
<comment type="caution">
    <text evidence="1">The sequence shown here is derived from an EMBL/GenBank/DDBJ whole genome shotgun (WGS) entry which is preliminary data.</text>
</comment>
<evidence type="ECO:0000313" key="1">
    <source>
        <dbReference type="EMBL" id="CAL8079200.1"/>
    </source>
</evidence>